<evidence type="ECO:0000313" key="1">
    <source>
        <dbReference type="EMBL" id="CAA7398156.1"/>
    </source>
</evidence>
<protein>
    <submittedName>
        <fullName evidence="1">Uncharacterized protein</fullName>
    </submittedName>
</protein>
<sequence>MIMRPYFLLFSLGDLQLKFIRSICM</sequence>
<reference evidence="1" key="1">
    <citation type="submission" date="2020-02" db="EMBL/GenBank/DDBJ databases">
        <authorList>
            <person name="Scholz U."/>
            <person name="Mascher M."/>
            <person name="Fiebig A."/>
        </authorList>
    </citation>
    <scope>NUCLEOTIDE SEQUENCE</scope>
</reference>
<evidence type="ECO:0000313" key="2">
    <source>
        <dbReference type="Proteomes" id="UP000663760"/>
    </source>
</evidence>
<gene>
    <name evidence="1" type="ORF">SI8410_06008821</name>
</gene>
<dbReference type="EMBL" id="LR746269">
    <property type="protein sequence ID" value="CAA7398156.1"/>
    <property type="molecule type" value="Genomic_DNA"/>
</dbReference>
<dbReference type="AlphaFoldDB" id="A0A7I8KLI5"/>
<keyword evidence="2" id="KW-1185">Reference proteome</keyword>
<accession>A0A7I8KLI5</accession>
<organism evidence="1 2">
    <name type="scientific">Spirodela intermedia</name>
    <name type="common">Intermediate duckweed</name>
    <dbReference type="NCBI Taxonomy" id="51605"/>
    <lineage>
        <taxon>Eukaryota</taxon>
        <taxon>Viridiplantae</taxon>
        <taxon>Streptophyta</taxon>
        <taxon>Embryophyta</taxon>
        <taxon>Tracheophyta</taxon>
        <taxon>Spermatophyta</taxon>
        <taxon>Magnoliopsida</taxon>
        <taxon>Liliopsida</taxon>
        <taxon>Araceae</taxon>
        <taxon>Lemnoideae</taxon>
        <taxon>Spirodela</taxon>
    </lineage>
</organism>
<name>A0A7I8KLI5_SPIIN</name>
<dbReference type="Proteomes" id="UP000663760">
    <property type="component" value="Chromosome 6"/>
</dbReference>
<proteinExistence type="predicted"/>